<evidence type="ECO:0008006" key="2">
    <source>
        <dbReference type="Google" id="ProtNLM"/>
    </source>
</evidence>
<dbReference type="EMBL" id="CADCUI010000086">
    <property type="protein sequence ID" value="CAA9366919.1"/>
    <property type="molecule type" value="Genomic_DNA"/>
</dbReference>
<dbReference type="AlphaFoldDB" id="A0A6J4MRY3"/>
<dbReference type="InterPro" id="IPR052517">
    <property type="entry name" value="GlcG_carb_metab_protein"/>
</dbReference>
<dbReference type="InterPro" id="IPR038084">
    <property type="entry name" value="PduO/GlcC-like_sf"/>
</dbReference>
<dbReference type="PANTHER" id="PTHR34309:SF1">
    <property type="entry name" value="PROTEIN GLCG"/>
    <property type="match status" value="1"/>
</dbReference>
<dbReference type="SUPFAM" id="SSF143744">
    <property type="entry name" value="GlcG-like"/>
    <property type="match status" value="1"/>
</dbReference>
<proteinExistence type="predicted"/>
<evidence type="ECO:0000313" key="1">
    <source>
        <dbReference type="EMBL" id="CAA9366919.1"/>
    </source>
</evidence>
<dbReference type="PANTHER" id="PTHR34309">
    <property type="entry name" value="SLR1406 PROTEIN"/>
    <property type="match status" value="1"/>
</dbReference>
<name>A0A6J4MRY3_9ACTN</name>
<reference evidence="1" key="1">
    <citation type="submission" date="2020-02" db="EMBL/GenBank/DDBJ databases">
        <authorList>
            <person name="Meier V. D."/>
        </authorList>
    </citation>
    <scope>NUCLEOTIDE SEQUENCE</scope>
    <source>
        <strain evidence="1">AVDCRST_MAG34</strain>
    </source>
</reference>
<dbReference type="Gene3D" id="3.30.450.150">
    <property type="entry name" value="Haem-degrading domain"/>
    <property type="match status" value="1"/>
</dbReference>
<gene>
    <name evidence="1" type="ORF">AVDCRST_MAG34-3050</name>
</gene>
<protein>
    <recommendedName>
        <fullName evidence="2">Heme-binding protein</fullName>
    </recommendedName>
</protein>
<organism evidence="1">
    <name type="scientific">uncultured Nocardioidaceae bacterium</name>
    <dbReference type="NCBI Taxonomy" id="253824"/>
    <lineage>
        <taxon>Bacteria</taxon>
        <taxon>Bacillati</taxon>
        <taxon>Actinomycetota</taxon>
        <taxon>Actinomycetes</taxon>
        <taxon>Propionibacteriales</taxon>
        <taxon>Nocardioidaceae</taxon>
        <taxon>environmental samples</taxon>
    </lineage>
</organism>
<dbReference type="Pfam" id="PF03928">
    <property type="entry name" value="HbpS-like"/>
    <property type="match status" value="1"/>
</dbReference>
<sequence length="141" mass="14297">MITLDVAARMTRAALDRAEELGALVSSAVVDQGGHLVHFQRMDRAEIAGPTLAVDKAFTAVAHRIDTAELGPLAAPGGPLWGLQANGAGRYVVFAGGLPCWHDDVVVGGIGVSGGSAEEDAECAAAALAVFTAVSKAYGGR</sequence>
<dbReference type="InterPro" id="IPR005624">
    <property type="entry name" value="PduO/GlcC-like"/>
</dbReference>
<accession>A0A6J4MRY3</accession>